<dbReference type="GO" id="GO:0047443">
    <property type="term" value="F:4-hydroxy-4-methyl-2-oxoglutarate aldolase activity"/>
    <property type="evidence" value="ECO:0007669"/>
    <property type="project" value="UniProtKB-EC"/>
</dbReference>
<keyword evidence="5 9" id="KW-0479">Metal-binding</keyword>
<dbReference type="InterPro" id="IPR010203">
    <property type="entry name" value="RraA"/>
</dbReference>
<dbReference type="STRING" id="1921803.NIES593_03035"/>
<keyword evidence="6 10" id="KW-0456">Lyase</keyword>
<comment type="caution">
    <text evidence="11">The sequence shown here is derived from an EMBL/GenBank/DDBJ whole genome shotgun (WGS) entry which is preliminary data.</text>
</comment>
<comment type="similarity">
    <text evidence="3 10">Belongs to the class II aldolase/RraA-like family.</text>
</comment>
<name>A0A1U7HR74_9CYAN</name>
<dbReference type="InterPro" id="IPR005493">
    <property type="entry name" value="RraA/RraA-like"/>
</dbReference>
<dbReference type="SUPFAM" id="SSF89562">
    <property type="entry name" value="RraA-like"/>
    <property type="match status" value="1"/>
</dbReference>
<comment type="function">
    <text evidence="7 10">Catalyzes the aldol cleavage of 4-hydroxy-4-methyl-2-oxoglutarate (HMG) into 2 molecules of pyruvate. Also contains a secondary oxaloacetate (OAA) decarboxylase activity due to the common pyruvate enolate transition state formed following C-C bond cleavage in the retro-aldol and decarboxylation reactions.</text>
</comment>
<evidence type="ECO:0000256" key="10">
    <source>
        <dbReference type="RuleBase" id="RU004338"/>
    </source>
</evidence>
<evidence type="ECO:0000256" key="4">
    <source>
        <dbReference type="ARBA" id="ARBA00011233"/>
    </source>
</evidence>
<gene>
    <name evidence="11" type="ORF">NIES593_03035</name>
</gene>
<dbReference type="Proteomes" id="UP000186868">
    <property type="component" value="Unassembled WGS sequence"/>
</dbReference>
<keyword evidence="9" id="KW-0460">Magnesium</keyword>
<dbReference type="EMBL" id="MRCB01000002">
    <property type="protein sequence ID" value="OKH26067.1"/>
    <property type="molecule type" value="Genomic_DNA"/>
</dbReference>
<evidence type="ECO:0000256" key="9">
    <source>
        <dbReference type="PIRSR" id="PIRSR605493-1"/>
    </source>
</evidence>
<dbReference type="GO" id="GO:0046872">
    <property type="term" value="F:metal ion binding"/>
    <property type="evidence" value="ECO:0007669"/>
    <property type="project" value="UniProtKB-KW"/>
</dbReference>
<evidence type="ECO:0000256" key="3">
    <source>
        <dbReference type="ARBA" id="ARBA00008621"/>
    </source>
</evidence>
<dbReference type="NCBIfam" id="TIGR01935">
    <property type="entry name" value="NOT-MenG"/>
    <property type="match status" value="1"/>
</dbReference>
<evidence type="ECO:0000256" key="6">
    <source>
        <dbReference type="ARBA" id="ARBA00023239"/>
    </source>
</evidence>
<dbReference type="OrthoDB" id="9784786at2"/>
<evidence type="ECO:0000256" key="2">
    <source>
        <dbReference type="ARBA" id="ARBA00001968"/>
    </source>
</evidence>
<comment type="subunit">
    <text evidence="4 10">Homotrimer.</text>
</comment>
<dbReference type="GO" id="GO:0008948">
    <property type="term" value="F:oxaloacetate decarboxylase activity"/>
    <property type="evidence" value="ECO:0007669"/>
    <property type="project" value="UniProtKB-EC"/>
</dbReference>
<accession>A0A1U7HR74</accession>
<feature type="binding site" evidence="9">
    <location>
        <position position="101"/>
    </location>
    <ligand>
        <name>substrate</name>
    </ligand>
</feature>
<comment type="cofactor">
    <cofactor evidence="9">
        <name>Mg(2+)</name>
        <dbReference type="ChEBI" id="CHEBI:18420"/>
    </cofactor>
</comment>
<evidence type="ECO:0000256" key="1">
    <source>
        <dbReference type="ARBA" id="ARBA00001342"/>
    </source>
</evidence>
<dbReference type="NCBIfam" id="NF006875">
    <property type="entry name" value="PRK09372.1"/>
    <property type="match status" value="1"/>
</dbReference>
<comment type="cofactor">
    <cofactor evidence="2 10">
        <name>a divalent metal cation</name>
        <dbReference type="ChEBI" id="CHEBI:60240"/>
    </cofactor>
</comment>
<dbReference type="EC" id="4.1.1.112" evidence="10"/>
<reference evidence="11 12" key="1">
    <citation type="submission" date="2016-11" db="EMBL/GenBank/DDBJ databases">
        <title>Draft Genome Sequences of Nine Cyanobacterial Strains from Diverse Habitats.</title>
        <authorList>
            <person name="Zhu T."/>
            <person name="Hou S."/>
            <person name="Lu X."/>
            <person name="Hess W.R."/>
        </authorList>
    </citation>
    <scope>NUCLEOTIDE SEQUENCE [LARGE SCALE GENOMIC DNA]</scope>
    <source>
        <strain evidence="11 12">NIES-593</strain>
    </source>
</reference>
<dbReference type="RefSeq" id="WP_073598176.1">
    <property type="nucleotide sequence ID" value="NZ_MRCB01000002.1"/>
</dbReference>
<feature type="binding site" evidence="9">
    <location>
        <position position="102"/>
    </location>
    <ligand>
        <name>Mg(2+)</name>
        <dbReference type="ChEBI" id="CHEBI:18420"/>
    </ligand>
</feature>
<evidence type="ECO:0000256" key="5">
    <source>
        <dbReference type="ARBA" id="ARBA00022723"/>
    </source>
</evidence>
<dbReference type="EC" id="4.1.3.17" evidence="10"/>
<dbReference type="PANTHER" id="PTHR33254">
    <property type="entry name" value="4-HYDROXY-4-METHYL-2-OXOGLUTARATE ALDOLASE 3-RELATED"/>
    <property type="match status" value="1"/>
</dbReference>
<dbReference type="GO" id="GO:0008428">
    <property type="term" value="F:ribonuclease inhibitor activity"/>
    <property type="evidence" value="ECO:0007669"/>
    <property type="project" value="InterPro"/>
</dbReference>
<dbReference type="Pfam" id="PF03737">
    <property type="entry name" value="RraA-like"/>
    <property type="match status" value="1"/>
</dbReference>
<evidence type="ECO:0000256" key="7">
    <source>
        <dbReference type="ARBA" id="ARBA00025046"/>
    </source>
</evidence>
<dbReference type="InterPro" id="IPR036704">
    <property type="entry name" value="RraA/RraA-like_sf"/>
</dbReference>
<dbReference type="GO" id="GO:0051252">
    <property type="term" value="P:regulation of RNA metabolic process"/>
    <property type="evidence" value="ECO:0007669"/>
    <property type="project" value="InterPro"/>
</dbReference>
<dbReference type="AlphaFoldDB" id="A0A1U7HR74"/>
<comment type="catalytic activity">
    <reaction evidence="8 10">
        <text>oxaloacetate + H(+) = pyruvate + CO2</text>
        <dbReference type="Rhea" id="RHEA:15641"/>
        <dbReference type="ChEBI" id="CHEBI:15361"/>
        <dbReference type="ChEBI" id="CHEBI:15378"/>
        <dbReference type="ChEBI" id="CHEBI:16452"/>
        <dbReference type="ChEBI" id="CHEBI:16526"/>
        <dbReference type="EC" id="4.1.1.112"/>
    </reaction>
</comment>
<dbReference type="CDD" id="cd16841">
    <property type="entry name" value="RraA_family"/>
    <property type="match status" value="1"/>
</dbReference>
<comment type="catalytic activity">
    <reaction evidence="1 10">
        <text>4-hydroxy-4-methyl-2-oxoglutarate = 2 pyruvate</text>
        <dbReference type="Rhea" id="RHEA:22748"/>
        <dbReference type="ChEBI" id="CHEBI:15361"/>
        <dbReference type="ChEBI" id="CHEBI:58276"/>
        <dbReference type="EC" id="4.1.3.17"/>
    </reaction>
</comment>
<feature type="binding site" evidence="9">
    <location>
        <begin position="79"/>
        <end position="82"/>
    </location>
    <ligand>
        <name>substrate</name>
    </ligand>
</feature>
<evidence type="ECO:0000313" key="12">
    <source>
        <dbReference type="Proteomes" id="UP000186868"/>
    </source>
</evidence>
<evidence type="ECO:0000313" key="11">
    <source>
        <dbReference type="EMBL" id="OKH26067.1"/>
    </source>
</evidence>
<organism evidence="11 12">
    <name type="scientific">Hydrococcus rivularis NIES-593</name>
    <dbReference type="NCBI Taxonomy" id="1921803"/>
    <lineage>
        <taxon>Bacteria</taxon>
        <taxon>Bacillati</taxon>
        <taxon>Cyanobacteriota</taxon>
        <taxon>Cyanophyceae</taxon>
        <taxon>Pleurocapsales</taxon>
        <taxon>Hydrococcaceae</taxon>
        <taxon>Hydrococcus</taxon>
    </lineage>
</organism>
<dbReference type="PANTHER" id="PTHR33254:SF4">
    <property type="entry name" value="4-HYDROXY-4-METHYL-2-OXOGLUTARATE ALDOLASE 3-RELATED"/>
    <property type="match status" value="1"/>
</dbReference>
<evidence type="ECO:0000256" key="8">
    <source>
        <dbReference type="ARBA" id="ARBA00047973"/>
    </source>
</evidence>
<dbReference type="Gene3D" id="3.50.30.40">
    <property type="entry name" value="Ribonuclease E inhibitor RraA/RraA-like"/>
    <property type="match status" value="1"/>
</dbReference>
<sequence length="164" mass="17488">MPNTTDLLDANEALIDEGKVRIVAPLFRDYGGNIEFSGSIATLKIFEDNSLVREMLSEAGNDRVLVVDGGGSLRCALLGNRLGELAVKNGWAGLVIYGAIRDASVIAKLPLGVKALNTYPLKSLKRGLGDKNIPVRFGEVTFTPGEWLYADLDGIVVSSVPLSA</sequence>
<proteinExistence type="inferred from homology"/>
<protein>
    <recommendedName>
        <fullName evidence="10">4-hydroxy-4-methyl-2-oxoglutarate aldolase</fullName>
        <shortName evidence="10">HMG aldolase</shortName>
        <ecNumber evidence="10">4.1.1.112</ecNumber>
        <ecNumber evidence="10">4.1.3.17</ecNumber>
    </recommendedName>
    <alternativeName>
        <fullName evidence="10">Oxaloacetate decarboxylase</fullName>
    </alternativeName>
</protein>
<keyword evidence="12" id="KW-1185">Reference proteome</keyword>